<evidence type="ECO:0000256" key="3">
    <source>
        <dbReference type="ARBA" id="ARBA00023125"/>
    </source>
</evidence>
<reference evidence="6 7" key="1">
    <citation type="journal article" date="2019" name="Int. J. Syst. Evol. Microbiol.">
        <title>The Global Catalogue of Microorganisms (GCM) 10K type strain sequencing project: providing services to taxonomists for standard genome sequencing and annotation.</title>
        <authorList>
            <consortium name="The Broad Institute Genomics Platform"/>
            <consortium name="The Broad Institute Genome Sequencing Center for Infectious Disease"/>
            <person name="Wu L."/>
            <person name="Ma J."/>
        </authorList>
    </citation>
    <scope>NUCLEOTIDE SEQUENCE [LARGE SCALE GENOMIC DNA]</scope>
    <source>
        <strain evidence="6 7">JCM 3106</strain>
    </source>
</reference>
<protein>
    <submittedName>
        <fullName evidence="6">LacI family DNA-binding transcriptional regulator</fullName>
    </submittedName>
</protein>
<proteinExistence type="predicted"/>
<evidence type="ECO:0000259" key="5">
    <source>
        <dbReference type="PROSITE" id="PS50932"/>
    </source>
</evidence>
<keyword evidence="2" id="KW-0805">Transcription regulation</keyword>
<dbReference type="CDD" id="cd06267">
    <property type="entry name" value="PBP1_LacI_sugar_binding-like"/>
    <property type="match status" value="1"/>
</dbReference>
<feature type="domain" description="HTH lacI-type" evidence="5">
    <location>
        <begin position="8"/>
        <end position="65"/>
    </location>
</feature>
<dbReference type="InterPro" id="IPR010982">
    <property type="entry name" value="Lambda_DNA-bd_dom_sf"/>
</dbReference>
<organism evidence="6 7">
    <name type="scientific">Streptosporangium longisporum</name>
    <dbReference type="NCBI Taxonomy" id="46187"/>
    <lineage>
        <taxon>Bacteria</taxon>
        <taxon>Bacillati</taxon>
        <taxon>Actinomycetota</taxon>
        <taxon>Actinomycetes</taxon>
        <taxon>Streptosporangiales</taxon>
        <taxon>Streptosporangiaceae</taxon>
        <taxon>Streptosporangium</taxon>
    </lineage>
</organism>
<evidence type="ECO:0000256" key="1">
    <source>
        <dbReference type="ARBA" id="ARBA00022491"/>
    </source>
</evidence>
<sequence>MEGQRRRARQADVARLAGVSQATVSAVVNGRGPETGIPEQTVQRVLEAVRQLGYAANPAARSLRGKRNRLLGVHTFESIFPVDQLDFYHEFLVGIEQQAVADGYDLVLFASTEDLDGRRRIYTDGMNRLALADGSVLLGVEPGSTELARLAAEGYPFVHIGRRTVPGTEISWVGADYASATREVVGRLAALGHRRVAYVTGPDRMEVFLDKEAGYRAGCADAGLPELMYVTSQLDPAWVDAAHAGGVTAVLAENEPLARQLVAALAERGMAAPADMSVVVLVTMTESGWSSLRIPRNEMGRGAVKMLTRILAGSGDPGDQHHLLPCGLPDDHMIGPPRS</sequence>
<dbReference type="Proteomes" id="UP001499930">
    <property type="component" value="Unassembled WGS sequence"/>
</dbReference>
<dbReference type="GO" id="GO:0003677">
    <property type="term" value="F:DNA binding"/>
    <property type="evidence" value="ECO:0007669"/>
    <property type="project" value="UniProtKB-KW"/>
</dbReference>
<dbReference type="Gene3D" id="1.10.260.40">
    <property type="entry name" value="lambda repressor-like DNA-binding domains"/>
    <property type="match status" value="1"/>
</dbReference>
<evidence type="ECO:0000256" key="2">
    <source>
        <dbReference type="ARBA" id="ARBA00023015"/>
    </source>
</evidence>
<dbReference type="Pfam" id="PF00356">
    <property type="entry name" value="LacI"/>
    <property type="match status" value="1"/>
</dbReference>
<evidence type="ECO:0000313" key="7">
    <source>
        <dbReference type="Proteomes" id="UP001499930"/>
    </source>
</evidence>
<comment type="caution">
    <text evidence="6">The sequence shown here is derived from an EMBL/GenBank/DDBJ whole genome shotgun (WGS) entry which is preliminary data.</text>
</comment>
<dbReference type="Pfam" id="PF13377">
    <property type="entry name" value="Peripla_BP_3"/>
    <property type="match status" value="1"/>
</dbReference>
<dbReference type="SMART" id="SM00354">
    <property type="entry name" value="HTH_LACI"/>
    <property type="match status" value="1"/>
</dbReference>
<keyword evidence="3 6" id="KW-0238">DNA-binding</keyword>
<keyword evidence="1" id="KW-0678">Repressor</keyword>
<dbReference type="PANTHER" id="PTHR30146">
    <property type="entry name" value="LACI-RELATED TRANSCRIPTIONAL REPRESSOR"/>
    <property type="match status" value="1"/>
</dbReference>
<dbReference type="PANTHER" id="PTHR30146:SF148">
    <property type="entry name" value="HTH-TYPE TRANSCRIPTIONAL REPRESSOR PURR-RELATED"/>
    <property type="match status" value="1"/>
</dbReference>
<dbReference type="Gene3D" id="3.40.50.2300">
    <property type="match status" value="2"/>
</dbReference>
<dbReference type="RefSeq" id="WP_344889104.1">
    <property type="nucleotide sequence ID" value="NZ_BAAAWD010000006.1"/>
</dbReference>
<dbReference type="InterPro" id="IPR028082">
    <property type="entry name" value="Peripla_BP_I"/>
</dbReference>
<name>A0ABN3XS90_9ACTN</name>
<dbReference type="EMBL" id="BAAAWD010000006">
    <property type="protein sequence ID" value="GAA2992203.1"/>
    <property type="molecule type" value="Genomic_DNA"/>
</dbReference>
<dbReference type="CDD" id="cd01392">
    <property type="entry name" value="HTH_LacI"/>
    <property type="match status" value="1"/>
</dbReference>
<evidence type="ECO:0000256" key="4">
    <source>
        <dbReference type="ARBA" id="ARBA00023163"/>
    </source>
</evidence>
<dbReference type="SUPFAM" id="SSF47413">
    <property type="entry name" value="lambda repressor-like DNA-binding domains"/>
    <property type="match status" value="1"/>
</dbReference>
<dbReference type="InterPro" id="IPR046335">
    <property type="entry name" value="LacI/GalR-like_sensor"/>
</dbReference>
<dbReference type="PROSITE" id="PS50932">
    <property type="entry name" value="HTH_LACI_2"/>
    <property type="match status" value="1"/>
</dbReference>
<keyword evidence="7" id="KW-1185">Reference proteome</keyword>
<evidence type="ECO:0000313" key="6">
    <source>
        <dbReference type="EMBL" id="GAA2992203.1"/>
    </source>
</evidence>
<dbReference type="InterPro" id="IPR000843">
    <property type="entry name" value="HTH_LacI"/>
</dbReference>
<dbReference type="SUPFAM" id="SSF53822">
    <property type="entry name" value="Periplasmic binding protein-like I"/>
    <property type="match status" value="1"/>
</dbReference>
<accession>A0ABN3XS90</accession>
<gene>
    <name evidence="6" type="ORF">GCM10017559_10440</name>
</gene>
<keyword evidence="4" id="KW-0804">Transcription</keyword>